<dbReference type="AlphaFoldDB" id="A0AAV4MYB1"/>
<dbReference type="Proteomes" id="UP001054837">
    <property type="component" value="Unassembled WGS sequence"/>
</dbReference>
<dbReference type="EMBL" id="BPLQ01001019">
    <property type="protein sequence ID" value="GIX77522.1"/>
    <property type="molecule type" value="Genomic_DNA"/>
</dbReference>
<sequence length="87" mass="10045">LVLIGLAKGEIIRPIQRIYPLEVSSPEILNDVPVRVKDSSDISDNDKQHTVSNEQSFEQKDLPEEHLETLKRSRFNRQIVPVERLDL</sequence>
<proteinExistence type="predicted"/>
<feature type="region of interest" description="Disordered" evidence="1">
    <location>
        <begin position="38"/>
        <end position="63"/>
    </location>
</feature>
<organism evidence="2 3">
    <name type="scientific">Caerostris darwini</name>
    <dbReference type="NCBI Taxonomy" id="1538125"/>
    <lineage>
        <taxon>Eukaryota</taxon>
        <taxon>Metazoa</taxon>
        <taxon>Ecdysozoa</taxon>
        <taxon>Arthropoda</taxon>
        <taxon>Chelicerata</taxon>
        <taxon>Arachnida</taxon>
        <taxon>Araneae</taxon>
        <taxon>Araneomorphae</taxon>
        <taxon>Entelegynae</taxon>
        <taxon>Araneoidea</taxon>
        <taxon>Araneidae</taxon>
        <taxon>Caerostris</taxon>
    </lineage>
</organism>
<comment type="caution">
    <text evidence="2">The sequence shown here is derived from an EMBL/GenBank/DDBJ whole genome shotgun (WGS) entry which is preliminary data.</text>
</comment>
<protein>
    <submittedName>
        <fullName evidence="2">Uncharacterized protein</fullName>
    </submittedName>
</protein>
<gene>
    <name evidence="2" type="ORF">CDAR_268301</name>
</gene>
<evidence type="ECO:0000313" key="3">
    <source>
        <dbReference type="Proteomes" id="UP001054837"/>
    </source>
</evidence>
<evidence type="ECO:0000313" key="2">
    <source>
        <dbReference type="EMBL" id="GIX77522.1"/>
    </source>
</evidence>
<name>A0AAV4MYB1_9ARAC</name>
<keyword evidence="3" id="KW-1185">Reference proteome</keyword>
<evidence type="ECO:0000256" key="1">
    <source>
        <dbReference type="SAM" id="MobiDB-lite"/>
    </source>
</evidence>
<feature type="compositionally biased region" description="Basic and acidic residues" evidence="1">
    <location>
        <begin position="38"/>
        <end position="49"/>
    </location>
</feature>
<accession>A0AAV4MYB1</accession>
<reference evidence="2 3" key="1">
    <citation type="submission" date="2021-06" db="EMBL/GenBank/DDBJ databases">
        <title>Caerostris darwini draft genome.</title>
        <authorList>
            <person name="Kono N."/>
            <person name="Arakawa K."/>
        </authorList>
    </citation>
    <scope>NUCLEOTIDE SEQUENCE [LARGE SCALE GENOMIC DNA]</scope>
</reference>
<feature type="non-terminal residue" evidence="2">
    <location>
        <position position="1"/>
    </location>
</feature>